<protein>
    <submittedName>
        <fullName evidence="2">Uncharacterized protein</fullName>
    </submittedName>
</protein>
<evidence type="ECO:0000313" key="2">
    <source>
        <dbReference type="EMBL" id="MBY81385.1"/>
    </source>
</evidence>
<reference evidence="2" key="1">
    <citation type="submission" date="2018-04" db="EMBL/GenBank/DDBJ databases">
        <title>Transcriptome assembly of Sipha flava.</title>
        <authorList>
            <person name="Scully E.D."/>
            <person name="Geib S.M."/>
            <person name="Palmer N.A."/>
            <person name="Koch K."/>
            <person name="Bradshaw J."/>
            <person name="Heng-Moss T."/>
            <person name="Sarath G."/>
        </authorList>
    </citation>
    <scope>NUCLEOTIDE SEQUENCE</scope>
</reference>
<feature type="region of interest" description="Disordered" evidence="1">
    <location>
        <begin position="44"/>
        <end position="116"/>
    </location>
</feature>
<dbReference type="EMBL" id="GGMS01012182">
    <property type="protein sequence ID" value="MBY81385.1"/>
    <property type="molecule type" value="Transcribed_RNA"/>
</dbReference>
<sequence length="146" mass="15449">MGVGGVKKQRPASKLAAVQRAAPPVVDARDDGWRAAAAAAATGLRKRSTNTTLRRESESERDQYGVGGAVPAADAPAENRIDCSAAAPLPSRSTPSERPKNRRIRGKRKEKKKKKQETFLVIVAAAAVAADRDDTTTLGNDLFVSG</sequence>
<feature type="compositionally biased region" description="Basic and acidic residues" evidence="1">
    <location>
        <begin position="53"/>
        <end position="63"/>
    </location>
</feature>
<proteinExistence type="predicted"/>
<accession>A0A2S2QUH4</accession>
<gene>
    <name evidence="2" type="ORF">g.57565</name>
</gene>
<dbReference type="AlphaFoldDB" id="A0A2S2QUH4"/>
<feature type="compositionally biased region" description="Basic residues" evidence="1">
    <location>
        <begin position="100"/>
        <end position="115"/>
    </location>
</feature>
<feature type="region of interest" description="Disordered" evidence="1">
    <location>
        <begin position="1"/>
        <end position="26"/>
    </location>
</feature>
<organism evidence="2">
    <name type="scientific">Sipha flava</name>
    <name type="common">yellow sugarcane aphid</name>
    <dbReference type="NCBI Taxonomy" id="143950"/>
    <lineage>
        <taxon>Eukaryota</taxon>
        <taxon>Metazoa</taxon>
        <taxon>Ecdysozoa</taxon>
        <taxon>Arthropoda</taxon>
        <taxon>Hexapoda</taxon>
        <taxon>Insecta</taxon>
        <taxon>Pterygota</taxon>
        <taxon>Neoptera</taxon>
        <taxon>Paraneoptera</taxon>
        <taxon>Hemiptera</taxon>
        <taxon>Sternorrhyncha</taxon>
        <taxon>Aphidomorpha</taxon>
        <taxon>Aphidoidea</taxon>
        <taxon>Aphididae</taxon>
        <taxon>Sipha</taxon>
    </lineage>
</organism>
<evidence type="ECO:0000256" key="1">
    <source>
        <dbReference type="SAM" id="MobiDB-lite"/>
    </source>
</evidence>
<name>A0A2S2QUH4_9HEMI</name>